<keyword evidence="3" id="KW-1185">Reference proteome</keyword>
<feature type="domain" description="Serine aminopeptidase S33" evidence="1">
    <location>
        <begin position="175"/>
        <end position="394"/>
    </location>
</feature>
<proteinExistence type="predicted"/>
<name>A0ABV6U905_9ACTN</name>
<protein>
    <submittedName>
        <fullName evidence="2">Alpha/beta hydrolase family protein</fullName>
        <ecNumber evidence="2">3.4.-.-</ecNumber>
    </submittedName>
</protein>
<dbReference type="Proteomes" id="UP001589870">
    <property type="component" value="Unassembled WGS sequence"/>
</dbReference>
<dbReference type="Pfam" id="PF12146">
    <property type="entry name" value="Hydrolase_4"/>
    <property type="match status" value="1"/>
</dbReference>
<dbReference type="SUPFAM" id="SSF53474">
    <property type="entry name" value="alpha/beta-Hydrolases"/>
    <property type="match status" value="1"/>
</dbReference>
<dbReference type="RefSeq" id="WP_394302347.1">
    <property type="nucleotide sequence ID" value="NZ_JBHMQT010000038.1"/>
</dbReference>
<dbReference type="Gene3D" id="3.40.50.1820">
    <property type="entry name" value="alpha/beta hydrolase"/>
    <property type="match status" value="1"/>
</dbReference>
<dbReference type="GO" id="GO:0016787">
    <property type="term" value="F:hydrolase activity"/>
    <property type="evidence" value="ECO:0007669"/>
    <property type="project" value="UniProtKB-KW"/>
</dbReference>
<dbReference type="InterPro" id="IPR022742">
    <property type="entry name" value="Hydrolase_4"/>
</dbReference>
<evidence type="ECO:0000313" key="2">
    <source>
        <dbReference type="EMBL" id="MFC0864221.1"/>
    </source>
</evidence>
<reference evidence="2 3" key="1">
    <citation type="submission" date="2024-09" db="EMBL/GenBank/DDBJ databases">
        <authorList>
            <person name="Sun Q."/>
            <person name="Mori K."/>
        </authorList>
    </citation>
    <scope>NUCLEOTIDE SEQUENCE [LARGE SCALE GENOMIC DNA]</scope>
    <source>
        <strain evidence="2 3">TBRC 1851</strain>
    </source>
</reference>
<dbReference type="InterPro" id="IPR029058">
    <property type="entry name" value="AB_hydrolase_fold"/>
</dbReference>
<dbReference type="PANTHER" id="PTHR43265:SF1">
    <property type="entry name" value="ESTERASE ESTD"/>
    <property type="match status" value="1"/>
</dbReference>
<comment type="caution">
    <text evidence="2">The sequence shown here is derived from an EMBL/GenBank/DDBJ whole genome shotgun (WGS) entry which is preliminary data.</text>
</comment>
<keyword evidence="2" id="KW-0378">Hydrolase</keyword>
<dbReference type="EC" id="3.4.-.-" evidence="2"/>
<dbReference type="PANTHER" id="PTHR43265">
    <property type="entry name" value="ESTERASE ESTD"/>
    <property type="match status" value="1"/>
</dbReference>
<dbReference type="EMBL" id="JBHMQT010000038">
    <property type="protein sequence ID" value="MFC0864221.1"/>
    <property type="molecule type" value="Genomic_DNA"/>
</dbReference>
<gene>
    <name evidence="2" type="ORF">ACFHYQ_18155</name>
</gene>
<evidence type="ECO:0000259" key="1">
    <source>
        <dbReference type="Pfam" id="PF12146"/>
    </source>
</evidence>
<sequence>MATIKVTGSELTLELSRGEKFAGLHGDIRVPLSAVQDVSVVADGVANTRGLRAPGLAVPTRTKIGTWRRPGGPAFVVVRRGTPAVRVRLTDGADFDELLVSDPEAPKVAARIREAAGLPAQVAEERVTFRSGDLTLGGTLAFPDGPGPHPTAMIITGSGELDRDANHPKLPIGVSRDLAHALARAGVASFRYDKRGVGESQGTFLATGLYDNVDDARAALAWLRSRTDVDPKAVFVIGHSEGACVATALLGDEAAPEPAGVVLLSGMAKTGEETLTWQTWQIAASLPGPVRALLRLLRVDVIKKQAQAVTRLKATTTDVARMQGRKVNAKWHREFIAFDPKPFLRASHVPLLALTGAKDLQTDPADLDEIAAVAGGPVRTALVPDLTHLLRRDPAAPSLKAYKKLVRMPTDPEVLATVSRWIIHHLPNRNV</sequence>
<dbReference type="InterPro" id="IPR053145">
    <property type="entry name" value="AB_hydrolase_Est10"/>
</dbReference>
<organism evidence="2 3">
    <name type="scientific">Sphaerimonospora cavernae</name>
    <dbReference type="NCBI Taxonomy" id="1740611"/>
    <lineage>
        <taxon>Bacteria</taxon>
        <taxon>Bacillati</taxon>
        <taxon>Actinomycetota</taxon>
        <taxon>Actinomycetes</taxon>
        <taxon>Streptosporangiales</taxon>
        <taxon>Streptosporangiaceae</taxon>
        <taxon>Sphaerimonospora</taxon>
    </lineage>
</organism>
<evidence type="ECO:0000313" key="3">
    <source>
        <dbReference type="Proteomes" id="UP001589870"/>
    </source>
</evidence>
<accession>A0ABV6U905</accession>